<sequence>MARRRVVVVGSGFAGYHAAKALSAQVSPDHVEIVLVNPTDYFLYLPLLPEVAAGIVDPRAIAIPVPGRLRNVRLVLGDVRDIDHQAHELTYVDPENTKRSLAYDRLVLSVGSVNKLLPVPGLAEHGRGFRGIPEALYLRDHMTRQIELAAATDDQAERDARCTFVVVGAGYTGTEVVAQGQLFTALLARKRPELAGQPIRWLLLDTAPRVLPGLDEKMSQAADAVLRRRGVEVMTEMSIREATADGVVLQDGTEVATRTLLWCVGVRPDPLVESTGMETVQGRLVVDEELRVPGYPDIFACGDAAAVPKPGDPGQLCPMTAQHAVRQGKLAGRNVAASLGYGTPRRYRYRDLGFVVDLGGKDAAADPLHIPMSGLPAKVITRGYHLLAMPGNRVRVALDWLTDALLSRQRVQLGLVRSGIVPLDTAAPEYPKLLPESADPMPTARGGEHGH</sequence>
<keyword evidence="2" id="KW-0285">Flavoprotein</keyword>
<dbReference type="SUPFAM" id="SSF51905">
    <property type="entry name" value="FAD/NAD(P)-binding domain"/>
    <property type="match status" value="1"/>
</dbReference>
<reference evidence="9" key="2">
    <citation type="submission" date="2018-05" db="EMBL/GenBank/DDBJ databases">
        <authorList>
            <person name="Lanie J.A."/>
            <person name="Ng W.-L."/>
            <person name="Kazmierczak K.M."/>
            <person name="Andrzejewski T.M."/>
            <person name="Davidsen T.M."/>
            <person name="Wayne K.J."/>
            <person name="Tettelin H."/>
            <person name="Glass J.I."/>
            <person name="Rusch D."/>
            <person name="Podicherti R."/>
            <person name="Tsui H.-C.T."/>
            <person name="Winkler M.E."/>
        </authorList>
    </citation>
    <scope>NUCLEOTIDE SEQUENCE</scope>
    <source>
        <strain evidence="9">ZC4RG45</strain>
    </source>
</reference>
<dbReference type="PRINTS" id="PR00368">
    <property type="entry name" value="FADPNR"/>
</dbReference>
<gene>
    <name evidence="8" type="ORF">DIU77_005725</name>
    <name evidence="9" type="ORF">DIU77_10140</name>
</gene>
<dbReference type="EC" id="1.6.5.-" evidence="8"/>
<reference evidence="8" key="4">
    <citation type="submission" date="2023-08" db="EMBL/GenBank/DDBJ databases">
        <authorList>
            <person name="Guima S.E.S."/>
            <person name="Martins L.F."/>
            <person name="Silva A.M."/>
            <person name="Setubal J.C."/>
        </authorList>
    </citation>
    <scope>NUCLEOTIDE SEQUENCE</scope>
    <source>
        <strain evidence="8">ZC4RG45</strain>
    </source>
</reference>
<reference evidence="8" key="1">
    <citation type="submission" date="2018-05" db="EMBL/GenBank/DDBJ databases">
        <authorList>
            <person name="Moura L."/>
            <person name="Setubal J.C."/>
        </authorList>
    </citation>
    <scope>NUCLEOTIDE SEQUENCE</scope>
    <source>
        <strain evidence="8">ZC4RG45</strain>
    </source>
</reference>
<evidence type="ECO:0000256" key="5">
    <source>
        <dbReference type="ARBA" id="ARBA00023027"/>
    </source>
</evidence>
<feature type="region of interest" description="Disordered" evidence="6">
    <location>
        <begin position="431"/>
        <end position="451"/>
    </location>
</feature>
<keyword evidence="5" id="KW-0520">NAD</keyword>
<reference evidence="8 10" key="3">
    <citation type="journal article" date="2021" name="BMC Genomics">
        <title>Genome-resolved metagenome and metatranscriptome analyses of thermophilic composting reveal key bacterial players and their metabolic interactions.</title>
        <authorList>
            <person name="Braga L.P.P."/>
            <person name="Pereira R.V."/>
            <person name="Martins L.F."/>
            <person name="Moura L.M.S."/>
            <person name="Sanchez F.B."/>
            <person name="Patane J.S.L."/>
            <person name="da Silva A.M."/>
            <person name="Setubal J.C."/>
        </authorList>
    </citation>
    <scope>NUCLEOTIDE SEQUENCE [LARGE SCALE GENOMIC DNA]</scope>
    <source>
        <strain evidence="8">ZC4RG45</strain>
    </source>
</reference>
<evidence type="ECO:0000256" key="3">
    <source>
        <dbReference type="ARBA" id="ARBA00022827"/>
    </source>
</evidence>
<dbReference type="Pfam" id="PF07992">
    <property type="entry name" value="Pyr_redox_2"/>
    <property type="match status" value="1"/>
</dbReference>
<dbReference type="AlphaFoldDB" id="A0A2W4L793"/>
<keyword evidence="4 8" id="KW-0560">Oxidoreductase</keyword>
<evidence type="ECO:0000256" key="2">
    <source>
        <dbReference type="ARBA" id="ARBA00022630"/>
    </source>
</evidence>
<dbReference type="InterPro" id="IPR045024">
    <property type="entry name" value="NDH-2"/>
</dbReference>
<evidence type="ECO:0000313" key="10">
    <source>
        <dbReference type="Proteomes" id="UP000249324"/>
    </source>
</evidence>
<organism evidence="9">
    <name type="scientific">Thermocrispum agreste</name>
    <dbReference type="NCBI Taxonomy" id="37925"/>
    <lineage>
        <taxon>Bacteria</taxon>
        <taxon>Bacillati</taxon>
        <taxon>Actinomycetota</taxon>
        <taxon>Actinomycetes</taxon>
        <taxon>Pseudonocardiales</taxon>
        <taxon>Pseudonocardiaceae</taxon>
        <taxon>Thermocrispum</taxon>
    </lineage>
</organism>
<dbReference type="GO" id="GO:0003954">
    <property type="term" value="F:NADH dehydrogenase activity"/>
    <property type="evidence" value="ECO:0007669"/>
    <property type="project" value="InterPro"/>
</dbReference>
<comment type="caution">
    <text evidence="9">The sequence shown here is derived from an EMBL/GenBank/DDBJ whole genome shotgun (WGS) entry which is preliminary data.</text>
</comment>
<protein>
    <submittedName>
        <fullName evidence="9">NAD(P)/FAD-dependent oxidoreductase</fullName>
        <ecNumber evidence="8">1.6.5.-</ecNumber>
    </submittedName>
</protein>
<dbReference type="Proteomes" id="UP000249324">
    <property type="component" value="Unassembled WGS sequence"/>
</dbReference>
<dbReference type="InterPro" id="IPR036188">
    <property type="entry name" value="FAD/NAD-bd_sf"/>
</dbReference>
<dbReference type="PANTHER" id="PTHR43706">
    <property type="entry name" value="NADH DEHYDROGENASE"/>
    <property type="match status" value="1"/>
</dbReference>
<dbReference type="InterPro" id="IPR023753">
    <property type="entry name" value="FAD/NAD-binding_dom"/>
</dbReference>
<evidence type="ECO:0000259" key="7">
    <source>
        <dbReference type="Pfam" id="PF07992"/>
    </source>
</evidence>
<dbReference type="EMBL" id="QGUI01000353">
    <property type="protein sequence ID" value="PZM96849.1"/>
    <property type="molecule type" value="Genomic_DNA"/>
</dbReference>
<dbReference type="EMBL" id="QGUI02000045">
    <property type="protein sequence ID" value="MFO7191723.1"/>
    <property type="molecule type" value="Genomic_DNA"/>
</dbReference>
<evidence type="ECO:0000256" key="4">
    <source>
        <dbReference type="ARBA" id="ARBA00023002"/>
    </source>
</evidence>
<dbReference type="Gene3D" id="3.50.50.100">
    <property type="match status" value="1"/>
</dbReference>
<keyword evidence="3" id="KW-0274">FAD</keyword>
<feature type="domain" description="FAD/NAD(P)-binding" evidence="7">
    <location>
        <begin position="5"/>
        <end position="328"/>
    </location>
</feature>
<accession>A0A2W4L793</accession>
<evidence type="ECO:0000313" key="8">
    <source>
        <dbReference type="EMBL" id="MFO7191723.1"/>
    </source>
</evidence>
<evidence type="ECO:0000256" key="1">
    <source>
        <dbReference type="ARBA" id="ARBA00005272"/>
    </source>
</evidence>
<evidence type="ECO:0000256" key="6">
    <source>
        <dbReference type="SAM" id="MobiDB-lite"/>
    </source>
</evidence>
<proteinExistence type="inferred from homology"/>
<comment type="similarity">
    <text evidence="1">Belongs to the NADH dehydrogenase family.</text>
</comment>
<dbReference type="STRING" id="1111738.GCA_000427905_03502"/>
<evidence type="ECO:0000313" key="9">
    <source>
        <dbReference type="EMBL" id="PZM96849.1"/>
    </source>
</evidence>
<name>A0A2W4L793_9PSEU</name>
<dbReference type="PANTHER" id="PTHR43706:SF45">
    <property type="entry name" value="NADH DEHYDROGENASE-LIKE PROTEIN RV1812C"/>
    <property type="match status" value="1"/>
</dbReference>